<evidence type="ECO:0000313" key="2">
    <source>
        <dbReference type="EMBL" id="MFC1573341.1"/>
    </source>
</evidence>
<dbReference type="GO" id="GO:0003964">
    <property type="term" value="F:RNA-directed DNA polymerase activity"/>
    <property type="evidence" value="ECO:0007669"/>
    <property type="project" value="UniProtKB-KW"/>
</dbReference>
<dbReference type="PANTHER" id="PTHR34047:SF8">
    <property type="entry name" value="PROTEIN YKFC"/>
    <property type="match status" value="1"/>
</dbReference>
<dbReference type="Proteomes" id="UP001593833">
    <property type="component" value="Unassembled WGS sequence"/>
</dbReference>
<dbReference type="Pfam" id="PF08388">
    <property type="entry name" value="GIIM"/>
    <property type="match status" value="1"/>
</dbReference>
<gene>
    <name evidence="2" type="primary">ltrA</name>
    <name evidence="2" type="ORF">ACFL6M_07060</name>
</gene>
<name>A0ABV6YLX6_UNCEI</name>
<evidence type="ECO:0000313" key="3">
    <source>
        <dbReference type="Proteomes" id="UP001593833"/>
    </source>
</evidence>
<keyword evidence="2" id="KW-0808">Transferase</keyword>
<proteinExistence type="predicted"/>
<dbReference type="Pfam" id="PF00078">
    <property type="entry name" value="RVT_1"/>
    <property type="match status" value="1"/>
</dbReference>
<dbReference type="InterPro" id="IPR030931">
    <property type="entry name" value="Group_II_RT_mat"/>
</dbReference>
<reference evidence="2 3" key="1">
    <citation type="submission" date="2024-09" db="EMBL/GenBank/DDBJ databases">
        <authorList>
            <person name="D'Angelo T."/>
        </authorList>
    </citation>
    <scope>NUCLEOTIDE SEQUENCE [LARGE SCALE GENOMIC DNA]</scope>
    <source>
        <strain evidence="2">SAG AM-320-E07</strain>
    </source>
</reference>
<dbReference type="EC" id="2.7.7.49" evidence="2"/>
<dbReference type="InterPro" id="IPR013597">
    <property type="entry name" value="Mat_intron_G2"/>
</dbReference>
<dbReference type="InterPro" id="IPR051083">
    <property type="entry name" value="GrpII_Intron_Splice-Mob/Def"/>
</dbReference>
<dbReference type="InterPro" id="IPR043502">
    <property type="entry name" value="DNA/RNA_pol_sf"/>
</dbReference>
<dbReference type="InterPro" id="IPR025960">
    <property type="entry name" value="RVT_N"/>
</dbReference>
<dbReference type="Pfam" id="PF13655">
    <property type="entry name" value="RVT_N"/>
    <property type="match status" value="1"/>
</dbReference>
<dbReference type="CDD" id="cd01651">
    <property type="entry name" value="RT_G2_intron"/>
    <property type="match status" value="1"/>
</dbReference>
<protein>
    <submittedName>
        <fullName evidence="2">Group II intron reverse transcriptase/maturase</fullName>
        <ecNumber evidence="2">2.7.7.49</ecNumber>
    </submittedName>
</protein>
<dbReference type="NCBIfam" id="TIGR04416">
    <property type="entry name" value="group_II_RT_mat"/>
    <property type="match status" value="1"/>
</dbReference>
<sequence>MTAPKAGALGDDACKWNSIDWKEARREVRRLQVRIAKAVQEDRWNKVRSLQHLLTHSFYAKLLAVKRVTSNKGKETPGIDGVLWRGARAKWRAASSLCRRGYHPQPLRRIFIEKKNGKLRPLSIPTMYDRAQQALYKQGLAPVAETKADKNSYGFREGRSCADAVACAFNALSKPNSAAWILEGDIKGCFDNISFEWILKNIPMDKAVLRKWLKAGYMENGIHYPTRKGVPQGGIISPTIANMVLDGLEETVRRAVPRRCRINFDRYADDFITTGKSKSILEDTIRPVVESFLRERGLELSQEKTKVTHIGDGFTFLGQTFRKHGRVLHITPSKEGVHALMQKVGAVIRKHVSAPMPVLIKKLNAILRGWANYHRHVVASEAFRRIDTYVFERLRRMLRRRHPKKSIRWLIKHYWSAAGKNVFAVLAKTVKAGKKLYQVLRVSSIGIRRYVKIKAAANPYLPEYAGYFWRRRHKKESKLLPAMSARQYLALAPVQEVA</sequence>
<keyword evidence="2" id="KW-0695">RNA-directed DNA polymerase</keyword>
<evidence type="ECO:0000259" key="1">
    <source>
        <dbReference type="PROSITE" id="PS50878"/>
    </source>
</evidence>
<organism evidence="2 3">
    <name type="scientific">Eiseniibacteriota bacterium</name>
    <dbReference type="NCBI Taxonomy" id="2212470"/>
    <lineage>
        <taxon>Bacteria</taxon>
        <taxon>Candidatus Eiseniibacteriota</taxon>
    </lineage>
</organism>
<accession>A0ABV6YLX6</accession>
<dbReference type="PROSITE" id="PS50878">
    <property type="entry name" value="RT_POL"/>
    <property type="match status" value="1"/>
</dbReference>
<dbReference type="EMBL" id="JBHPKH010000129">
    <property type="protein sequence ID" value="MFC1573341.1"/>
    <property type="molecule type" value="Genomic_DNA"/>
</dbReference>
<dbReference type="SUPFAM" id="SSF56672">
    <property type="entry name" value="DNA/RNA polymerases"/>
    <property type="match status" value="1"/>
</dbReference>
<dbReference type="PANTHER" id="PTHR34047">
    <property type="entry name" value="NUCLEAR INTRON MATURASE 1, MITOCHONDRIAL-RELATED"/>
    <property type="match status" value="1"/>
</dbReference>
<comment type="caution">
    <text evidence="2">The sequence shown here is derived from an EMBL/GenBank/DDBJ whole genome shotgun (WGS) entry which is preliminary data.</text>
</comment>
<dbReference type="InterPro" id="IPR000477">
    <property type="entry name" value="RT_dom"/>
</dbReference>
<feature type="domain" description="Reverse transcriptase" evidence="1">
    <location>
        <begin position="93"/>
        <end position="321"/>
    </location>
</feature>
<keyword evidence="3" id="KW-1185">Reference proteome</keyword>
<keyword evidence="2" id="KW-0548">Nucleotidyltransferase</keyword>